<organism evidence="2 3">
    <name type="scientific">Conyzicola nivalis</name>
    <dbReference type="NCBI Taxonomy" id="1477021"/>
    <lineage>
        <taxon>Bacteria</taxon>
        <taxon>Bacillati</taxon>
        <taxon>Actinomycetota</taxon>
        <taxon>Actinomycetes</taxon>
        <taxon>Micrococcales</taxon>
        <taxon>Microbacteriaceae</taxon>
        <taxon>Conyzicola</taxon>
    </lineage>
</organism>
<comment type="caution">
    <text evidence="2">The sequence shown here is derived from an EMBL/GenBank/DDBJ whole genome shotgun (WGS) entry which is preliminary data.</text>
</comment>
<dbReference type="EMBL" id="JBEPSJ010000001">
    <property type="protein sequence ID" value="MET4581035.1"/>
    <property type="molecule type" value="Genomic_DNA"/>
</dbReference>
<evidence type="ECO:0000313" key="3">
    <source>
        <dbReference type="Proteomes" id="UP001549257"/>
    </source>
</evidence>
<proteinExistence type="predicted"/>
<keyword evidence="3" id="KW-1185">Reference proteome</keyword>
<evidence type="ECO:0000313" key="2">
    <source>
        <dbReference type="EMBL" id="MET4581035.1"/>
    </source>
</evidence>
<feature type="transmembrane region" description="Helical" evidence="1">
    <location>
        <begin position="94"/>
        <end position="115"/>
    </location>
</feature>
<name>A0ABV2QJ57_9MICO</name>
<dbReference type="Proteomes" id="UP001549257">
    <property type="component" value="Unassembled WGS sequence"/>
</dbReference>
<feature type="transmembrane region" description="Helical" evidence="1">
    <location>
        <begin position="56"/>
        <end position="74"/>
    </location>
</feature>
<protein>
    <submittedName>
        <fullName evidence="2">Membrane protein</fullName>
    </submittedName>
</protein>
<keyword evidence="1" id="KW-1133">Transmembrane helix</keyword>
<accession>A0ABV2QJ57</accession>
<feature type="transmembrane region" description="Helical" evidence="1">
    <location>
        <begin position="189"/>
        <end position="207"/>
    </location>
</feature>
<keyword evidence="1" id="KW-0812">Transmembrane</keyword>
<evidence type="ECO:0000256" key="1">
    <source>
        <dbReference type="SAM" id="Phobius"/>
    </source>
</evidence>
<gene>
    <name evidence="2" type="ORF">ABIE21_000525</name>
</gene>
<sequence>MMTRGLATAMWTAILLLIAIVLVFAGMRVADDLPLVVSGVPAELGSFGERYVANPWLAYPHIVPGVLYLVGAPLQLSRRFRTRHFAFHRRFGRVLIVLGITSGVFALVFGVPFAFGGAWQSLAAAVFGSWFLVALLLAFRAIRRRDVRMHRRWMIRAFAVGLGVGTIRIWVGLFALLDLASLRDSFAPAFWLGLSMHVLAAEAWLWWRPNANGRPRRSVLP</sequence>
<dbReference type="Pfam" id="PF10067">
    <property type="entry name" value="DUF2306"/>
    <property type="match status" value="1"/>
</dbReference>
<feature type="transmembrane region" description="Helical" evidence="1">
    <location>
        <begin position="154"/>
        <end position="177"/>
    </location>
</feature>
<reference evidence="2 3" key="1">
    <citation type="submission" date="2024-06" db="EMBL/GenBank/DDBJ databases">
        <title>Sorghum-associated microbial communities from plants grown in Nebraska, USA.</title>
        <authorList>
            <person name="Schachtman D."/>
        </authorList>
    </citation>
    <scope>NUCLEOTIDE SEQUENCE [LARGE SCALE GENOMIC DNA]</scope>
    <source>
        <strain evidence="2 3">2857</strain>
    </source>
</reference>
<dbReference type="InterPro" id="IPR018750">
    <property type="entry name" value="DUF2306_membrane"/>
</dbReference>
<feature type="transmembrane region" description="Helical" evidence="1">
    <location>
        <begin position="121"/>
        <end position="142"/>
    </location>
</feature>
<keyword evidence="1" id="KW-0472">Membrane</keyword>